<name>M2YK34_DOTSN</name>
<feature type="compositionally biased region" description="Basic and acidic residues" evidence="1">
    <location>
        <begin position="81"/>
        <end position="102"/>
    </location>
</feature>
<evidence type="ECO:0000256" key="1">
    <source>
        <dbReference type="SAM" id="MobiDB-lite"/>
    </source>
</evidence>
<feature type="region of interest" description="Disordered" evidence="1">
    <location>
        <begin position="339"/>
        <end position="370"/>
    </location>
</feature>
<dbReference type="Proteomes" id="UP000016933">
    <property type="component" value="Unassembled WGS sequence"/>
</dbReference>
<dbReference type="OrthoDB" id="3647549at2759"/>
<feature type="compositionally biased region" description="Low complexity" evidence="1">
    <location>
        <begin position="497"/>
        <end position="508"/>
    </location>
</feature>
<feature type="region of interest" description="Disordered" evidence="1">
    <location>
        <begin position="201"/>
        <end position="240"/>
    </location>
</feature>
<protein>
    <submittedName>
        <fullName evidence="2">Uncharacterized protein</fullName>
    </submittedName>
</protein>
<evidence type="ECO:0000313" key="2">
    <source>
        <dbReference type="EMBL" id="EME39255.1"/>
    </source>
</evidence>
<gene>
    <name evidence="2" type="ORF">DOTSEDRAFT_38476</name>
</gene>
<feature type="compositionally biased region" description="Basic and acidic residues" evidence="1">
    <location>
        <begin position="19"/>
        <end position="35"/>
    </location>
</feature>
<evidence type="ECO:0000313" key="3">
    <source>
        <dbReference type="Proteomes" id="UP000016933"/>
    </source>
</evidence>
<feature type="compositionally biased region" description="Basic and acidic residues" evidence="1">
    <location>
        <begin position="149"/>
        <end position="160"/>
    </location>
</feature>
<feature type="compositionally biased region" description="Polar residues" evidence="1">
    <location>
        <begin position="218"/>
        <end position="237"/>
    </location>
</feature>
<sequence>MNNSYGDDQWSHYQNNSRHRTDTQQRQEQGRDRQRAAYAARTASQSQATTPEINKASHNFAHMNLDGYGRPVAGPSNPINRTEDRHFVKGDARFHDSHRRGASDNSGYTREDTRPTSSASSKGSLFGGFSFSRSGTSSSHKHSFSEGTEQPRRSSIKDKVQDVYRRMSNSYNKATDNFSKAVDPYMNITRLNAHERQKWEAELRQEAQDAEEEKRRSGVSSYPVSYHSTTPSGTSHDTVGERGEYRTDLYQAPKPKKSKDLFTPGERAAVLVSKIVDPVKKRRDSDDSDLSFADIAPPAEMDACSRCGEVVTGFLVKGRCQGCHGLWLQEFWDATDSPVVSSEGYEPDDTNSDYSTRSSSSSPRAPREVNEEEYMKLTASYRIRRVRQTIYDDPGNPFSLEDCNPDDGTPNEVDKMAYGMNAITSILKRLSDAIVEPSPPHSPESFGPNPFEEQATDHGPDFIMLTLISPTATTPTTLTNAVYTPHLRSTRPAAQAPDPSSSSDSPISLGPNPFEERPCLNFSNVDNVSNASNVRNAVRDSSTLLAPAPRRSGTPALIRDLSIASPPPPEDERFQMILSGSVRRAARSHQRSETVTGGSERKVGIRSDMGIEQGERNTKFYGYWDDLLVEYGKGKKF</sequence>
<accession>M2YK34</accession>
<feature type="compositionally biased region" description="Polar residues" evidence="1">
    <location>
        <begin position="1"/>
        <end position="16"/>
    </location>
</feature>
<feature type="compositionally biased region" description="Basic and acidic residues" evidence="1">
    <location>
        <begin position="201"/>
        <end position="216"/>
    </location>
</feature>
<feature type="region of interest" description="Disordered" evidence="1">
    <location>
        <begin position="1"/>
        <end position="160"/>
    </location>
</feature>
<feature type="compositionally biased region" description="Low complexity" evidence="1">
    <location>
        <begin position="352"/>
        <end position="362"/>
    </location>
</feature>
<proteinExistence type="predicted"/>
<keyword evidence="3" id="KW-1185">Reference proteome</keyword>
<reference evidence="2 3" key="2">
    <citation type="journal article" date="2012" name="PLoS Pathog.">
        <title>Diverse lifestyles and strategies of plant pathogenesis encoded in the genomes of eighteen Dothideomycetes fungi.</title>
        <authorList>
            <person name="Ohm R.A."/>
            <person name="Feau N."/>
            <person name="Henrissat B."/>
            <person name="Schoch C.L."/>
            <person name="Horwitz B.A."/>
            <person name="Barry K.W."/>
            <person name="Condon B.J."/>
            <person name="Copeland A.C."/>
            <person name="Dhillon B."/>
            <person name="Glaser F."/>
            <person name="Hesse C.N."/>
            <person name="Kosti I."/>
            <person name="LaButti K."/>
            <person name="Lindquist E.A."/>
            <person name="Lucas S."/>
            <person name="Salamov A.A."/>
            <person name="Bradshaw R.E."/>
            <person name="Ciuffetti L."/>
            <person name="Hamelin R.C."/>
            <person name="Kema G.H.J."/>
            <person name="Lawrence C."/>
            <person name="Scott J.A."/>
            <person name="Spatafora J.W."/>
            <person name="Turgeon B.G."/>
            <person name="de Wit P.J.G.M."/>
            <person name="Zhong S."/>
            <person name="Goodwin S.B."/>
            <person name="Grigoriev I.V."/>
        </authorList>
    </citation>
    <scope>NUCLEOTIDE SEQUENCE [LARGE SCALE GENOMIC DNA]</scope>
    <source>
        <strain evidence="3">NZE10 / CBS 128990</strain>
    </source>
</reference>
<dbReference type="HOGENOM" id="CLU_429618_0_0_1"/>
<reference evidence="3" key="1">
    <citation type="journal article" date="2012" name="PLoS Genet.">
        <title>The genomes of the fungal plant pathogens Cladosporium fulvum and Dothistroma septosporum reveal adaptation to different hosts and lifestyles but also signatures of common ancestry.</title>
        <authorList>
            <person name="de Wit P.J.G.M."/>
            <person name="van der Burgt A."/>
            <person name="Oekmen B."/>
            <person name="Stergiopoulos I."/>
            <person name="Abd-Elsalam K.A."/>
            <person name="Aerts A.L."/>
            <person name="Bahkali A.H."/>
            <person name="Beenen H.G."/>
            <person name="Chettri P."/>
            <person name="Cox M.P."/>
            <person name="Datema E."/>
            <person name="de Vries R.P."/>
            <person name="Dhillon B."/>
            <person name="Ganley A.R."/>
            <person name="Griffiths S.A."/>
            <person name="Guo Y."/>
            <person name="Hamelin R.C."/>
            <person name="Henrissat B."/>
            <person name="Kabir M.S."/>
            <person name="Jashni M.K."/>
            <person name="Kema G."/>
            <person name="Klaubauf S."/>
            <person name="Lapidus A."/>
            <person name="Levasseur A."/>
            <person name="Lindquist E."/>
            <person name="Mehrabi R."/>
            <person name="Ohm R.A."/>
            <person name="Owen T.J."/>
            <person name="Salamov A."/>
            <person name="Schwelm A."/>
            <person name="Schijlen E."/>
            <person name="Sun H."/>
            <person name="van den Burg H.A."/>
            <person name="van Ham R.C.H.J."/>
            <person name="Zhang S."/>
            <person name="Goodwin S.B."/>
            <person name="Grigoriev I.V."/>
            <person name="Collemare J."/>
            <person name="Bradshaw R.E."/>
        </authorList>
    </citation>
    <scope>NUCLEOTIDE SEQUENCE [LARGE SCALE GENOMIC DNA]</scope>
    <source>
        <strain evidence="3">NZE10 / CBS 128990</strain>
    </source>
</reference>
<feature type="compositionally biased region" description="Low complexity" evidence="1">
    <location>
        <begin position="36"/>
        <end position="50"/>
    </location>
</feature>
<dbReference type="EMBL" id="KB446545">
    <property type="protein sequence ID" value="EME39255.1"/>
    <property type="molecule type" value="Genomic_DNA"/>
</dbReference>
<feature type="region of interest" description="Disordered" evidence="1">
    <location>
        <begin position="489"/>
        <end position="515"/>
    </location>
</feature>
<dbReference type="AlphaFoldDB" id="M2YK34"/>
<feature type="region of interest" description="Disordered" evidence="1">
    <location>
        <begin position="436"/>
        <end position="457"/>
    </location>
</feature>
<dbReference type="eggNOG" id="ENOG502RM5D">
    <property type="taxonomic scope" value="Eukaryota"/>
</dbReference>
<feature type="compositionally biased region" description="Low complexity" evidence="1">
    <location>
        <begin position="117"/>
        <end position="138"/>
    </location>
</feature>
<organism evidence="2 3">
    <name type="scientific">Dothistroma septosporum (strain NZE10 / CBS 128990)</name>
    <name type="common">Red band needle blight fungus</name>
    <name type="synonym">Mycosphaerella pini</name>
    <dbReference type="NCBI Taxonomy" id="675120"/>
    <lineage>
        <taxon>Eukaryota</taxon>
        <taxon>Fungi</taxon>
        <taxon>Dikarya</taxon>
        <taxon>Ascomycota</taxon>
        <taxon>Pezizomycotina</taxon>
        <taxon>Dothideomycetes</taxon>
        <taxon>Dothideomycetidae</taxon>
        <taxon>Mycosphaerellales</taxon>
        <taxon>Mycosphaerellaceae</taxon>
        <taxon>Dothistroma</taxon>
    </lineage>
</organism>
<dbReference type="OMA" id="VNEEEYM"/>